<dbReference type="RefSeq" id="XP_067821314.1">
    <property type="nucleotide sequence ID" value="XM_067959852.1"/>
</dbReference>
<sequence length="266" mass="29837">MSTRLSGFDSQFATHGWVKVANLLSASELLVLQSECNVLYAQNSAEDIAAQGCVIDVMSQYPIHDSDPARIASGSYLQAREKQIKTTAANQKTFASLLFVKLPAIARQLFATLDHNDSFTNVYFFNEHYVVKPPQSHVEFRWHRDDDEQLGMCVHREALSPYVSAWIALDDVTEENGALQFVSRGTSSRQNEENVEHLKMHASKPVTAKSGDVLFFLSNVWHFSSSNDTENARRAFYAQYSKETITARPNDSAPLSFAIPCKNCTF</sequence>
<evidence type="ECO:0000313" key="3">
    <source>
        <dbReference type="Proteomes" id="UP000294530"/>
    </source>
</evidence>
<keyword evidence="3" id="KW-1185">Reference proteome</keyword>
<comment type="caution">
    <text evidence="2">The sequence shown here is derived from an EMBL/GenBank/DDBJ whole genome shotgun (WGS) entry which is preliminary data.</text>
</comment>
<dbReference type="GeneID" id="94345523"/>
<accession>A0A976NXH1</accession>
<dbReference type="KEGG" id="blac:94345523"/>
<name>A0A976NXH1_BRELC</name>
<dbReference type="EMBL" id="SHOA02000015">
    <property type="protein sequence ID" value="TDH71815.1"/>
    <property type="molecule type" value="Genomic_DNA"/>
</dbReference>
<dbReference type="InterPro" id="IPR008775">
    <property type="entry name" value="Phytyl_CoA_dOase-like"/>
</dbReference>
<gene>
    <name evidence="2" type="ORF">CCR75_001751</name>
</gene>
<reference evidence="2 3" key="1">
    <citation type="journal article" date="2021" name="Genome Biol.">
        <title>AFLAP: assembly-free linkage analysis pipeline using k-mers from genome sequencing data.</title>
        <authorList>
            <person name="Fletcher K."/>
            <person name="Zhang L."/>
            <person name="Gil J."/>
            <person name="Han R."/>
            <person name="Cavanaugh K."/>
            <person name="Michelmore R."/>
        </authorList>
    </citation>
    <scope>NUCLEOTIDE SEQUENCE [LARGE SCALE GENOMIC DNA]</scope>
    <source>
        <strain evidence="2 3">SF5</strain>
    </source>
</reference>
<organism evidence="2 3">
    <name type="scientific">Bremia lactucae</name>
    <name type="common">Lettuce downy mildew</name>
    <dbReference type="NCBI Taxonomy" id="4779"/>
    <lineage>
        <taxon>Eukaryota</taxon>
        <taxon>Sar</taxon>
        <taxon>Stramenopiles</taxon>
        <taxon>Oomycota</taxon>
        <taxon>Peronosporomycetes</taxon>
        <taxon>Peronosporales</taxon>
        <taxon>Peronosporaceae</taxon>
        <taxon>Bremia</taxon>
    </lineage>
</organism>
<dbReference type="OrthoDB" id="445007at2759"/>
<dbReference type="PANTHER" id="PTHR20883:SF46">
    <property type="entry name" value="PHYTANOYL-COA HYDROXYLASE"/>
    <property type="match status" value="1"/>
</dbReference>
<dbReference type="Gene3D" id="2.60.120.620">
    <property type="entry name" value="q2cbj1_9rhob like domain"/>
    <property type="match status" value="1"/>
</dbReference>
<dbReference type="PANTHER" id="PTHR20883">
    <property type="entry name" value="PHYTANOYL-COA DIOXYGENASE DOMAIN CONTAINING 1"/>
    <property type="match status" value="1"/>
</dbReference>
<evidence type="ECO:0000313" key="2">
    <source>
        <dbReference type="EMBL" id="TDH71815.1"/>
    </source>
</evidence>
<evidence type="ECO:0008006" key="4">
    <source>
        <dbReference type="Google" id="ProtNLM"/>
    </source>
</evidence>
<dbReference type="SUPFAM" id="SSF51197">
    <property type="entry name" value="Clavaminate synthase-like"/>
    <property type="match status" value="1"/>
</dbReference>
<comment type="cofactor">
    <cofactor evidence="1">
        <name>Fe cation</name>
        <dbReference type="ChEBI" id="CHEBI:24875"/>
    </cofactor>
</comment>
<evidence type="ECO:0000256" key="1">
    <source>
        <dbReference type="ARBA" id="ARBA00001962"/>
    </source>
</evidence>
<dbReference type="Proteomes" id="UP000294530">
    <property type="component" value="Unassembled WGS sequence"/>
</dbReference>
<dbReference type="AlphaFoldDB" id="A0A976NXH1"/>
<proteinExistence type="predicted"/>
<dbReference type="Pfam" id="PF05721">
    <property type="entry name" value="PhyH"/>
    <property type="match status" value="1"/>
</dbReference>
<protein>
    <recommendedName>
        <fullName evidence="4">Phytanoyl-CoA dioxygenase</fullName>
    </recommendedName>
</protein>